<dbReference type="GO" id="GO:0016853">
    <property type="term" value="F:isomerase activity"/>
    <property type="evidence" value="ECO:0007669"/>
    <property type="project" value="UniProtKB-KW"/>
</dbReference>
<dbReference type="InterPro" id="IPR013022">
    <property type="entry name" value="Xyl_isomerase-like_TIM-brl"/>
</dbReference>
<dbReference type="Gene3D" id="3.20.20.150">
    <property type="entry name" value="Divalent-metal-dependent TIM barrel enzymes"/>
    <property type="match status" value="1"/>
</dbReference>
<keyword evidence="3" id="KW-1185">Reference proteome</keyword>
<dbReference type="Pfam" id="PF01261">
    <property type="entry name" value="AP_endonuc_2"/>
    <property type="match status" value="1"/>
</dbReference>
<dbReference type="RefSeq" id="WP_282758837.1">
    <property type="nucleotide sequence ID" value="NZ_JASCTH010000005.1"/>
</dbReference>
<accession>A0ABT6WGR7</accession>
<dbReference type="InterPro" id="IPR036237">
    <property type="entry name" value="Xyl_isomerase-like_sf"/>
</dbReference>
<protein>
    <submittedName>
        <fullName evidence="2">Sugar phosphate isomerase/epimerase family protein</fullName>
    </submittedName>
</protein>
<feature type="domain" description="Xylose isomerase-like TIM barrel" evidence="1">
    <location>
        <begin position="20"/>
        <end position="226"/>
    </location>
</feature>
<dbReference type="PANTHER" id="PTHR12110">
    <property type="entry name" value="HYDROXYPYRUVATE ISOMERASE"/>
    <property type="match status" value="1"/>
</dbReference>
<proteinExistence type="predicted"/>
<sequence>MRCQVGLAEWRLAPSGVAAFRLAAEVGADGLQLDFGGPGRGVLVDGPGRVEQLRAASAATGVGVLALAGNLLNDIGLTAEPAVVRPVLTRLVDAAGALGAPLLIVPSFRRSAITDQAGFERTVAALRWTAARAQDRGILLASENVLPADRARRLVDQVGSPAFRLLLDTFNPVAHGLSPAVLAAELGPCLADQVHLKDGPPDVGPSPLLGAGQGGLRDTLAALGDGPARVRALVLENDYRDNDGVRLRADLAWARQAALRWSRVPAGSRRPHADTRTGRQA</sequence>
<dbReference type="InterPro" id="IPR050312">
    <property type="entry name" value="IolE/XylAMocC-like"/>
</dbReference>
<name>A0ABT6WGR7_9ACTN</name>
<dbReference type="PANTHER" id="PTHR12110:SF41">
    <property type="entry name" value="INOSOSE DEHYDRATASE"/>
    <property type="match status" value="1"/>
</dbReference>
<keyword evidence="2" id="KW-0413">Isomerase</keyword>
<dbReference type="Proteomes" id="UP001241758">
    <property type="component" value="Unassembled WGS sequence"/>
</dbReference>
<gene>
    <name evidence="2" type="ORF">QLQ12_09970</name>
</gene>
<dbReference type="EMBL" id="JASCTH010000005">
    <property type="protein sequence ID" value="MDI6098925.1"/>
    <property type="molecule type" value="Genomic_DNA"/>
</dbReference>
<comment type="caution">
    <text evidence="2">The sequence shown here is derived from an EMBL/GenBank/DDBJ whole genome shotgun (WGS) entry which is preliminary data.</text>
</comment>
<organism evidence="2 3">
    <name type="scientific">Actinoplanes sandaracinus</name>
    <dbReference type="NCBI Taxonomy" id="3045177"/>
    <lineage>
        <taxon>Bacteria</taxon>
        <taxon>Bacillati</taxon>
        <taxon>Actinomycetota</taxon>
        <taxon>Actinomycetes</taxon>
        <taxon>Micromonosporales</taxon>
        <taxon>Micromonosporaceae</taxon>
        <taxon>Actinoplanes</taxon>
    </lineage>
</organism>
<evidence type="ECO:0000313" key="2">
    <source>
        <dbReference type="EMBL" id="MDI6098925.1"/>
    </source>
</evidence>
<evidence type="ECO:0000259" key="1">
    <source>
        <dbReference type="Pfam" id="PF01261"/>
    </source>
</evidence>
<evidence type="ECO:0000313" key="3">
    <source>
        <dbReference type="Proteomes" id="UP001241758"/>
    </source>
</evidence>
<reference evidence="2 3" key="1">
    <citation type="submission" date="2023-05" db="EMBL/GenBank/DDBJ databases">
        <title>Actinoplanes sp. NEAU-A12 genome sequencing.</title>
        <authorList>
            <person name="Wang Z.-S."/>
        </authorList>
    </citation>
    <scope>NUCLEOTIDE SEQUENCE [LARGE SCALE GENOMIC DNA]</scope>
    <source>
        <strain evidence="2 3">NEAU-A12</strain>
    </source>
</reference>
<dbReference type="SUPFAM" id="SSF51658">
    <property type="entry name" value="Xylose isomerase-like"/>
    <property type="match status" value="1"/>
</dbReference>